<dbReference type="InterPro" id="IPR058940">
    <property type="entry name" value="mS26_fungi"/>
</dbReference>
<dbReference type="Pfam" id="PF26163">
    <property type="entry name" value="mS26"/>
    <property type="match status" value="1"/>
</dbReference>
<gene>
    <name evidence="1" type="ORF">K469DRAFT_716879</name>
</gene>
<dbReference type="EMBL" id="ML994615">
    <property type="protein sequence ID" value="KAF2192352.1"/>
    <property type="molecule type" value="Genomic_DNA"/>
</dbReference>
<proteinExistence type="predicted"/>
<evidence type="ECO:0000313" key="1">
    <source>
        <dbReference type="EMBL" id="KAF2192352.1"/>
    </source>
</evidence>
<name>A0A6A6EN13_9PEZI</name>
<evidence type="ECO:0000313" key="2">
    <source>
        <dbReference type="Proteomes" id="UP000800200"/>
    </source>
</evidence>
<organism evidence="1 2">
    <name type="scientific">Zopfia rhizophila CBS 207.26</name>
    <dbReference type="NCBI Taxonomy" id="1314779"/>
    <lineage>
        <taxon>Eukaryota</taxon>
        <taxon>Fungi</taxon>
        <taxon>Dikarya</taxon>
        <taxon>Ascomycota</taxon>
        <taxon>Pezizomycotina</taxon>
        <taxon>Dothideomycetes</taxon>
        <taxon>Dothideomycetes incertae sedis</taxon>
        <taxon>Zopfiaceae</taxon>
        <taxon>Zopfia</taxon>
    </lineage>
</organism>
<sequence>MPPRIPVRFPWASRLSLLPSRTLQSLFRTFTTTTPSLALGPESPNYIDVPKPVQPTFPPKPIVKGVLPIPRNVFKTRSPHPKASSEFITKTTPEPKHERLPGKYATDAELRLYKKRLAEKRRQALREGIQELHERKTTTDRERMARTKRIQLKNRKLALAPPRSVDVLTSTSVSKSIQDYLNNKLSSRSRSNIHPKRREAYHARMAQHAAVRQAHLNDLYTHAREFIVDEEDLDQAIETAFGTEERPVGWDVKGEEQVGIHSSREASPWNGGTPDGVGDMLQRVRKGEGVGLARERVKRVAEELTGGRM</sequence>
<dbReference type="OrthoDB" id="5223508at2759"/>
<protein>
    <submittedName>
        <fullName evidence="1">Uncharacterized protein</fullName>
    </submittedName>
</protein>
<reference evidence="1" key="1">
    <citation type="journal article" date="2020" name="Stud. Mycol.">
        <title>101 Dothideomycetes genomes: a test case for predicting lifestyles and emergence of pathogens.</title>
        <authorList>
            <person name="Haridas S."/>
            <person name="Albert R."/>
            <person name="Binder M."/>
            <person name="Bloem J."/>
            <person name="Labutti K."/>
            <person name="Salamov A."/>
            <person name="Andreopoulos B."/>
            <person name="Baker S."/>
            <person name="Barry K."/>
            <person name="Bills G."/>
            <person name="Bluhm B."/>
            <person name="Cannon C."/>
            <person name="Castanera R."/>
            <person name="Culley D."/>
            <person name="Daum C."/>
            <person name="Ezra D."/>
            <person name="Gonzalez J."/>
            <person name="Henrissat B."/>
            <person name="Kuo A."/>
            <person name="Liang C."/>
            <person name="Lipzen A."/>
            <person name="Lutzoni F."/>
            <person name="Magnuson J."/>
            <person name="Mondo S."/>
            <person name="Nolan M."/>
            <person name="Ohm R."/>
            <person name="Pangilinan J."/>
            <person name="Park H.-J."/>
            <person name="Ramirez L."/>
            <person name="Alfaro M."/>
            <person name="Sun H."/>
            <person name="Tritt A."/>
            <person name="Yoshinaga Y."/>
            <person name="Zwiers L.-H."/>
            <person name="Turgeon B."/>
            <person name="Goodwin S."/>
            <person name="Spatafora J."/>
            <person name="Crous P."/>
            <person name="Grigoriev I."/>
        </authorList>
    </citation>
    <scope>NUCLEOTIDE SEQUENCE</scope>
    <source>
        <strain evidence="1">CBS 207.26</strain>
    </source>
</reference>
<keyword evidence="2" id="KW-1185">Reference proteome</keyword>
<accession>A0A6A6EN13</accession>
<dbReference type="Proteomes" id="UP000800200">
    <property type="component" value="Unassembled WGS sequence"/>
</dbReference>
<dbReference type="AlphaFoldDB" id="A0A6A6EN13"/>
<dbReference type="CDD" id="cd23703">
    <property type="entry name" value="mS26_PET12"/>
    <property type="match status" value="1"/>
</dbReference>